<dbReference type="EMBL" id="JAEPCR010000151">
    <property type="protein sequence ID" value="MCG7980725.1"/>
    <property type="molecule type" value="Genomic_DNA"/>
</dbReference>
<feature type="signal peptide" evidence="1">
    <location>
        <begin position="1"/>
        <end position="21"/>
    </location>
</feature>
<reference evidence="2" key="1">
    <citation type="journal article" date="2021" name="Proc. Natl. Acad. Sci. U.S.A.">
        <title>Global biogeography of chemosynthetic symbionts reveals both localized and globally distributed symbiont groups. .</title>
        <authorList>
            <person name="Osvatic J.T."/>
            <person name="Wilkins L.G.E."/>
            <person name="Leibrecht L."/>
            <person name="Leray M."/>
            <person name="Zauner S."/>
            <person name="Polzin J."/>
            <person name="Camacho Y."/>
            <person name="Gros O."/>
            <person name="van Gils J.A."/>
            <person name="Eisen J.A."/>
            <person name="Petersen J.M."/>
            <person name="Yuen B."/>
        </authorList>
    </citation>
    <scope>NUCLEOTIDE SEQUENCE</scope>
    <source>
        <strain evidence="2">MAGclacostrist055</strain>
    </source>
</reference>
<evidence type="ECO:0000256" key="1">
    <source>
        <dbReference type="SAM" id="SignalP"/>
    </source>
</evidence>
<sequence>MNKSLSALMLAIFLGSSFVQAEIVITDIQAVDLGTLPDGTSSIAYDINEFGNIVGRSDTPSDEIHAFYLPAGGVMQDLGTLTNGNSSVAHGLNDDDQVVGRSNILNPITNDLVNHGFIWESGVMRDLGAFPPEDDINSSSTATAINNSGLISGSVDLAGVVWNLNGTPNYPPFPPYARVTDPDPFSPANTEDINHAGQAVGTLVSFIT</sequence>
<evidence type="ECO:0000313" key="3">
    <source>
        <dbReference type="Proteomes" id="UP000886674"/>
    </source>
</evidence>
<dbReference type="NCBIfam" id="TIGR02913">
    <property type="entry name" value="HAF_rpt"/>
    <property type="match status" value="1"/>
</dbReference>
<comment type="caution">
    <text evidence="2">The sequence shown here is derived from an EMBL/GenBank/DDBJ whole genome shotgun (WGS) entry which is preliminary data.</text>
</comment>
<dbReference type="Proteomes" id="UP000886674">
    <property type="component" value="Unassembled WGS sequence"/>
</dbReference>
<organism evidence="2 3">
    <name type="scientific">Candidatus Thiodiazotropha taylori</name>
    <dbReference type="NCBI Taxonomy" id="2792791"/>
    <lineage>
        <taxon>Bacteria</taxon>
        <taxon>Pseudomonadati</taxon>
        <taxon>Pseudomonadota</taxon>
        <taxon>Gammaproteobacteria</taxon>
        <taxon>Chromatiales</taxon>
        <taxon>Sedimenticolaceae</taxon>
        <taxon>Candidatus Thiodiazotropha</taxon>
    </lineage>
</organism>
<accession>A0A9E4TUT5</accession>
<feature type="chain" id="PRO_5039129104" description="Extracellular nuclease" evidence="1">
    <location>
        <begin position="22"/>
        <end position="208"/>
    </location>
</feature>
<dbReference type="AlphaFoldDB" id="A0A9E4TUT5"/>
<dbReference type="InterPro" id="IPR014262">
    <property type="entry name" value="HAF_rpt"/>
</dbReference>
<keyword evidence="1" id="KW-0732">Signal</keyword>
<proteinExistence type="predicted"/>
<evidence type="ECO:0008006" key="4">
    <source>
        <dbReference type="Google" id="ProtNLM"/>
    </source>
</evidence>
<protein>
    <recommendedName>
        <fullName evidence="4">Extracellular nuclease</fullName>
    </recommendedName>
</protein>
<gene>
    <name evidence="2" type="ORF">JAY77_21585</name>
</gene>
<evidence type="ECO:0000313" key="2">
    <source>
        <dbReference type="EMBL" id="MCG7980725.1"/>
    </source>
</evidence>
<name>A0A9E4TUT5_9GAMM</name>